<evidence type="ECO:0000313" key="2">
    <source>
        <dbReference type="Proteomes" id="UP000008335"/>
    </source>
</evidence>
<dbReference type="EMBL" id="CH408049">
    <property type="protein sequence ID" value="EDV12275.1"/>
    <property type="molecule type" value="Genomic_DNA"/>
</dbReference>
<accession>B3LPQ1</accession>
<organism evidence="1 2">
    <name type="scientific">Saccharomyces cerevisiae (strain RM11-1a)</name>
    <name type="common">Baker's yeast</name>
    <dbReference type="NCBI Taxonomy" id="285006"/>
    <lineage>
        <taxon>Eukaryota</taxon>
        <taxon>Fungi</taxon>
        <taxon>Dikarya</taxon>
        <taxon>Ascomycota</taxon>
        <taxon>Saccharomycotina</taxon>
        <taxon>Saccharomycetes</taxon>
        <taxon>Saccharomycetales</taxon>
        <taxon>Saccharomycetaceae</taxon>
        <taxon>Saccharomyces</taxon>
    </lineage>
</organism>
<gene>
    <name evidence="1" type="ORF">SCRG_03155</name>
</gene>
<protein>
    <submittedName>
        <fullName evidence="1">Uncharacterized protein</fullName>
    </submittedName>
</protein>
<dbReference type="Proteomes" id="UP000008335">
    <property type="component" value="Unassembled WGS sequence"/>
</dbReference>
<dbReference type="AlphaFoldDB" id="B3LPQ1"/>
<sequence length="45" mass="5576">MFKKNRVRKEKGNIIKKAFRKYVLYFYHTISNDFHILKENNSIKN</sequence>
<reference evidence="1" key="2">
    <citation type="submission" date="2005-07" db="EMBL/GenBank/DDBJ databases">
        <title>Annotation of the Saccharomyces cerevisiae RM11-1a Genome.</title>
        <authorList>
            <consortium name="The Broad Institute Genome Sequencing Platform"/>
            <person name="Birren B."/>
            <person name="Lander E."/>
            <person name="Galagan J."/>
            <person name="Nusbaum C."/>
            <person name="Devon K."/>
            <person name="Cuomo C."/>
            <person name="Jaffe D."/>
            <person name="Butler J."/>
            <person name="Alvarez P."/>
            <person name="Gnerre S."/>
            <person name="Grabherr M."/>
            <person name="Kleber M."/>
            <person name="Mauceli E."/>
            <person name="Brockman W."/>
            <person name="MacCallum I.A."/>
            <person name="Rounsley S."/>
            <person name="Young S."/>
            <person name="LaButti K."/>
            <person name="Pushparaj V."/>
            <person name="DeCaprio D."/>
            <person name="Crawford M."/>
            <person name="Koehrsen M."/>
            <person name="Engels R."/>
            <person name="Montgomery P."/>
            <person name="Pearson M."/>
            <person name="Howarth C."/>
            <person name="Larson L."/>
            <person name="Luoma S."/>
            <person name="White J."/>
            <person name="O'Leary S."/>
            <person name="Kodira C."/>
            <person name="Zeng Q."/>
            <person name="Yandava C."/>
            <person name="Alvarado L."/>
            <person name="Pratt S."/>
            <person name="Kruglyak L."/>
        </authorList>
    </citation>
    <scope>NUCLEOTIDE SEQUENCE</scope>
    <source>
        <strain evidence="1">RM11-1a</strain>
    </source>
</reference>
<evidence type="ECO:0000313" key="1">
    <source>
        <dbReference type="EMBL" id="EDV12275.1"/>
    </source>
</evidence>
<name>B3LPQ1_YEAS1</name>
<proteinExistence type="predicted"/>
<dbReference type="HOGENOM" id="CLU_3207944_0_0_1"/>
<keyword evidence="2" id="KW-1185">Reference proteome</keyword>
<reference evidence="1" key="1">
    <citation type="submission" date="2005-03" db="EMBL/GenBank/DDBJ databases">
        <authorList>
            <person name="Giovannoni S.J."/>
            <person name="Cho J.-C."/>
            <person name="Ferriera S."/>
            <person name="Johnson J."/>
            <person name="Kravitz S."/>
            <person name="Halpern A."/>
            <person name="Remington K."/>
            <person name="Beeson K."/>
            <person name="Tran B."/>
            <person name="Rogers Y.-H."/>
            <person name="Friedman R."/>
            <person name="Venter J.C."/>
        </authorList>
    </citation>
    <scope>NUCLEOTIDE SEQUENCE</scope>
    <source>
        <strain evidence="1">RM11-1a</strain>
    </source>
</reference>